<dbReference type="PANTHER" id="PTHR10353:SF36">
    <property type="entry name" value="LP05116P"/>
    <property type="match status" value="1"/>
</dbReference>
<dbReference type="PROSITE" id="PS00653">
    <property type="entry name" value="GLYCOSYL_HYDROL_F1_2"/>
    <property type="match status" value="1"/>
</dbReference>
<dbReference type="RefSeq" id="XP_032813306.1">
    <property type="nucleotide sequence ID" value="XM_032957415.1"/>
</dbReference>
<dbReference type="Pfam" id="PF00232">
    <property type="entry name" value="Glyco_hydro_1"/>
    <property type="match status" value="2"/>
</dbReference>
<evidence type="ECO:0000256" key="1">
    <source>
        <dbReference type="ARBA" id="ARBA00010838"/>
    </source>
</evidence>
<name>A0AAJ7WX35_PETMA</name>
<dbReference type="InterPro" id="IPR017853">
    <property type="entry name" value="GH"/>
</dbReference>
<proteinExistence type="inferred from homology"/>
<gene>
    <name evidence="6" type="primary">LOC116944010</name>
</gene>
<dbReference type="GO" id="GO:0004553">
    <property type="term" value="F:hydrolase activity, hydrolyzing O-glycosyl compounds"/>
    <property type="evidence" value="ECO:0007669"/>
    <property type="project" value="InterPro"/>
</dbReference>
<dbReference type="Gene3D" id="3.20.20.80">
    <property type="entry name" value="Glycosidases"/>
    <property type="match status" value="2"/>
</dbReference>
<evidence type="ECO:0000256" key="4">
    <source>
        <dbReference type="RuleBase" id="RU003690"/>
    </source>
</evidence>
<keyword evidence="2" id="KW-0378">Hydrolase</keyword>
<comment type="similarity">
    <text evidence="1 4">Belongs to the glycosyl hydrolase 1 family.</text>
</comment>
<accession>A0AAJ7WX35</accession>
<evidence type="ECO:0000256" key="3">
    <source>
        <dbReference type="ARBA" id="ARBA00023295"/>
    </source>
</evidence>
<dbReference type="KEGG" id="pmrn:116944010"/>
<organism evidence="5 6">
    <name type="scientific">Petromyzon marinus</name>
    <name type="common">Sea lamprey</name>
    <dbReference type="NCBI Taxonomy" id="7757"/>
    <lineage>
        <taxon>Eukaryota</taxon>
        <taxon>Metazoa</taxon>
        <taxon>Chordata</taxon>
        <taxon>Craniata</taxon>
        <taxon>Vertebrata</taxon>
        <taxon>Cyclostomata</taxon>
        <taxon>Hyperoartia</taxon>
        <taxon>Petromyzontiformes</taxon>
        <taxon>Petromyzontidae</taxon>
        <taxon>Petromyzon</taxon>
    </lineage>
</organism>
<dbReference type="AlphaFoldDB" id="A0AAJ7WX35"/>
<dbReference type="InterPro" id="IPR001360">
    <property type="entry name" value="Glyco_hydro_1"/>
</dbReference>
<dbReference type="PANTHER" id="PTHR10353">
    <property type="entry name" value="GLYCOSYL HYDROLASE"/>
    <property type="match status" value="1"/>
</dbReference>
<evidence type="ECO:0000313" key="5">
    <source>
        <dbReference type="Proteomes" id="UP001318040"/>
    </source>
</evidence>
<protein>
    <submittedName>
        <fullName evidence="6">Lactase-phlorizin hydrolase-like</fullName>
    </submittedName>
</protein>
<sequence length="602" mass="67260">MTCSTQGFVTEGAAVSAGVTAPGVYEPLRSPYVVTHNVLRAHARAWHVYDGAYRAAQGGRVSIVLNTHWAEPRDPSNRTHVDAAERYVQFSLGWFAHPIYGRGGGYPRVMADLIADRDRPEPSRLPSFTPEEQAYVQGTSDFFSINSYSTRLVWPARRSELRVGYDADMEVNVEMDPDWPTAAAGWHRSVPWGMRRLLNFIDREYGGPEVWVTENGWSDHEEDGLDDAERIFYHHTYVNEVFKALHLDHVRVRGYTAWTLMDNFEWTNGFTERFGLHYVNFSDPERARTPKRSVGALRKLAHDNGFPGSAARPLVTLHGRFPAGFQWGVATAAYQVEGGWNADGKGPSIWDSFTTRPGNVAGMATGRVACNSYQLFAQDVKAVRALGAGTYLFSLSWPRLLPDGTVPGGLNEPGVAYYNRLLDALVQAGVRPAVTLYHWDLPQALQDVGGWENDTVVEHFRAYASWCFQLFGDRVHTWVTISDPLSVAWLGHGNGKHAPGLHVDPGRAPYVVARNLLRAHALAWHEYDANFRAKQGGRIALALSADWVEPLDPGRTGDVEAVQRYLDFTLGWCVCVRASMCFHHRSSVVLLLLLLFLKLAKL</sequence>
<dbReference type="PRINTS" id="PR00131">
    <property type="entry name" value="GLHYDRLASE1"/>
</dbReference>
<evidence type="ECO:0000313" key="6">
    <source>
        <dbReference type="RefSeq" id="XP_032813306.1"/>
    </source>
</evidence>
<evidence type="ECO:0000256" key="2">
    <source>
        <dbReference type="ARBA" id="ARBA00022801"/>
    </source>
</evidence>
<reference evidence="6" key="1">
    <citation type="submission" date="2025-08" db="UniProtKB">
        <authorList>
            <consortium name="RefSeq"/>
        </authorList>
    </citation>
    <scope>IDENTIFICATION</scope>
    <source>
        <tissue evidence="6">Sperm</tissue>
    </source>
</reference>
<dbReference type="InterPro" id="IPR033132">
    <property type="entry name" value="GH_1_N_CS"/>
</dbReference>
<dbReference type="GO" id="GO:0005975">
    <property type="term" value="P:carbohydrate metabolic process"/>
    <property type="evidence" value="ECO:0007669"/>
    <property type="project" value="InterPro"/>
</dbReference>
<keyword evidence="5" id="KW-1185">Reference proteome</keyword>
<dbReference type="SUPFAM" id="SSF51445">
    <property type="entry name" value="(Trans)glycosidases"/>
    <property type="match status" value="2"/>
</dbReference>
<dbReference type="Proteomes" id="UP001318040">
    <property type="component" value="Chromosome 19"/>
</dbReference>
<keyword evidence="3" id="KW-0326">Glycosidase</keyword>